<gene>
    <name evidence="6" type="ORF">FJU11_14790</name>
</gene>
<sequence>MTISTNASPFDQTMRLRLLQIGGGLVAFALLVIRPVFSMEAHEFIEDTGLLVVVIGIAGRLWSTLYIGGRKNDALVTTGPYSITRNPLYVSSCIAAAGVGLMAGSLVIAATLFVLAYCALGMARNGEEKYLDSRYGAAFAAYRTRTPRFWPQPLLYREGSSPTFSPKALRRTFVDGLWFIALFPALELVEHLQDVHVLPVWLTLY</sequence>
<keyword evidence="4 5" id="KW-0472">Membrane</keyword>
<proteinExistence type="predicted"/>
<comment type="subcellular location">
    <subcellularLocation>
        <location evidence="1">Endomembrane system</location>
        <topology evidence="1">Multi-pass membrane protein</topology>
    </subcellularLocation>
</comment>
<organism evidence="6 7">
    <name type="scientific">Pararhizobium mangrovi</name>
    <dbReference type="NCBI Taxonomy" id="2590452"/>
    <lineage>
        <taxon>Bacteria</taxon>
        <taxon>Pseudomonadati</taxon>
        <taxon>Pseudomonadota</taxon>
        <taxon>Alphaproteobacteria</taxon>
        <taxon>Hyphomicrobiales</taxon>
        <taxon>Rhizobiaceae</taxon>
        <taxon>Rhizobium/Agrobacterium group</taxon>
        <taxon>Pararhizobium</taxon>
    </lineage>
</organism>
<dbReference type="InterPro" id="IPR007318">
    <property type="entry name" value="Phopholipid_MeTrfase"/>
</dbReference>
<dbReference type="OrthoDB" id="7210610at2"/>
<dbReference type="GO" id="GO:0032259">
    <property type="term" value="P:methylation"/>
    <property type="evidence" value="ECO:0007669"/>
    <property type="project" value="UniProtKB-KW"/>
</dbReference>
<keyword evidence="6" id="KW-0808">Transferase</keyword>
<dbReference type="AlphaFoldDB" id="A0A506U0H1"/>
<keyword evidence="6" id="KW-0489">Methyltransferase</keyword>
<feature type="transmembrane region" description="Helical" evidence="5">
    <location>
        <begin position="49"/>
        <end position="68"/>
    </location>
</feature>
<keyword evidence="7" id="KW-1185">Reference proteome</keyword>
<dbReference type="GO" id="GO:0008168">
    <property type="term" value="F:methyltransferase activity"/>
    <property type="evidence" value="ECO:0007669"/>
    <property type="project" value="UniProtKB-KW"/>
</dbReference>
<keyword evidence="2 5" id="KW-0812">Transmembrane</keyword>
<dbReference type="Gene3D" id="1.20.120.1630">
    <property type="match status" value="1"/>
</dbReference>
<dbReference type="RefSeq" id="WP_141167849.1">
    <property type="nucleotide sequence ID" value="NZ_VHLH01000030.1"/>
</dbReference>
<feature type="transmembrane region" description="Helical" evidence="5">
    <location>
        <begin position="88"/>
        <end position="120"/>
    </location>
</feature>
<comment type="caution">
    <text evidence="6">The sequence shown here is derived from an EMBL/GenBank/DDBJ whole genome shotgun (WGS) entry which is preliminary data.</text>
</comment>
<feature type="transmembrane region" description="Helical" evidence="5">
    <location>
        <begin position="18"/>
        <end position="37"/>
    </location>
</feature>
<dbReference type="EMBL" id="VHLH01000030">
    <property type="protein sequence ID" value="TPW26465.1"/>
    <property type="molecule type" value="Genomic_DNA"/>
</dbReference>
<reference evidence="6 7" key="1">
    <citation type="submission" date="2019-06" db="EMBL/GenBank/DDBJ databases">
        <authorList>
            <person name="Li M."/>
        </authorList>
    </citation>
    <scope>NUCLEOTIDE SEQUENCE [LARGE SCALE GENOMIC DNA]</scope>
    <source>
        <strain evidence="6 7">BGMRC6574</strain>
    </source>
</reference>
<evidence type="ECO:0000256" key="1">
    <source>
        <dbReference type="ARBA" id="ARBA00004127"/>
    </source>
</evidence>
<evidence type="ECO:0000256" key="5">
    <source>
        <dbReference type="SAM" id="Phobius"/>
    </source>
</evidence>
<evidence type="ECO:0000313" key="7">
    <source>
        <dbReference type="Proteomes" id="UP000320314"/>
    </source>
</evidence>
<name>A0A506U0H1_9HYPH</name>
<evidence type="ECO:0000256" key="3">
    <source>
        <dbReference type="ARBA" id="ARBA00022989"/>
    </source>
</evidence>
<dbReference type="Proteomes" id="UP000320314">
    <property type="component" value="Unassembled WGS sequence"/>
</dbReference>
<protein>
    <submittedName>
        <fullName evidence="6">Isoprenylcysteine carboxylmethyltransferase family protein</fullName>
    </submittedName>
</protein>
<evidence type="ECO:0000256" key="4">
    <source>
        <dbReference type="ARBA" id="ARBA00023136"/>
    </source>
</evidence>
<evidence type="ECO:0000256" key="2">
    <source>
        <dbReference type="ARBA" id="ARBA00022692"/>
    </source>
</evidence>
<evidence type="ECO:0000313" key="6">
    <source>
        <dbReference type="EMBL" id="TPW26465.1"/>
    </source>
</evidence>
<dbReference type="Pfam" id="PF04191">
    <property type="entry name" value="PEMT"/>
    <property type="match status" value="1"/>
</dbReference>
<dbReference type="GO" id="GO:0012505">
    <property type="term" value="C:endomembrane system"/>
    <property type="evidence" value="ECO:0007669"/>
    <property type="project" value="UniProtKB-SubCell"/>
</dbReference>
<keyword evidence="3 5" id="KW-1133">Transmembrane helix</keyword>
<accession>A0A506U0H1</accession>